<dbReference type="SUPFAM" id="SSF48403">
    <property type="entry name" value="Ankyrin repeat"/>
    <property type="match status" value="1"/>
</dbReference>
<dbReference type="AlphaFoldDB" id="A0A9P0EIB6"/>
<feature type="compositionally biased region" description="Polar residues" evidence="1">
    <location>
        <begin position="255"/>
        <end position="272"/>
    </location>
</feature>
<name>A0A9P0EIB6_9HYPO</name>
<keyword evidence="3" id="KW-1185">Reference proteome</keyword>
<protein>
    <recommendedName>
        <fullName evidence="4">Fungal N-terminal domain-containing protein</fullName>
    </recommendedName>
</protein>
<organism evidence="2 3">
    <name type="scientific">Clonostachys solani</name>
    <dbReference type="NCBI Taxonomy" id="160281"/>
    <lineage>
        <taxon>Eukaryota</taxon>
        <taxon>Fungi</taxon>
        <taxon>Dikarya</taxon>
        <taxon>Ascomycota</taxon>
        <taxon>Pezizomycotina</taxon>
        <taxon>Sordariomycetes</taxon>
        <taxon>Hypocreomycetidae</taxon>
        <taxon>Hypocreales</taxon>
        <taxon>Bionectriaceae</taxon>
        <taxon>Clonostachys</taxon>
    </lineage>
</organism>
<evidence type="ECO:0000313" key="3">
    <source>
        <dbReference type="Proteomes" id="UP000775872"/>
    </source>
</evidence>
<proteinExistence type="predicted"/>
<dbReference type="EMBL" id="CABFOC020000035">
    <property type="protein sequence ID" value="CAH0050287.1"/>
    <property type="molecule type" value="Genomic_DNA"/>
</dbReference>
<evidence type="ECO:0008006" key="4">
    <source>
        <dbReference type="Google" id="ProtNLM"/>
    </source>
</evidence>
<gene>
    <name evidence="2" type="ORF">CSOL1703_00002257</name>
</gene>
<sequence length="1107" mass="123787">MANPLSVAGSAVAVVSLGLRVTGGITEYIDALHSRDQYIASVRQKNDTLRKTLQVVEASLSRLQLQGDHQAAAQVVRECLDTSIKELKALEDLITELTIGDPSLPRRQSKLKTQGKKLMYPFSRPKLEQLGTRLGHINAALQLALQTLGLSISQLSTEKLVTLEAASHAMSTDLLMVQSEVSAIGDPLKDMHKTISGFETRFESLEDLCKRLLESPAIPRSTPEATPNMIATRLLSKPAILRDMCDASGARDLYKSNQTPSTMNHGPAQTSRMMSRYPSGRFSCLCHRLQHLQRKDSVWGTINVSIETITEKHLPGCPAAQIILDTNQSRKISFTYTGLRNLLNSAVQLSFMIPSGAGGWSLSSSINIYPIVDSETAPAFKLLTLVETAQLYMPEEEKMTKSLYPSVVSSILRLFQAKKASPRAVDNENRSLVYYVIKCIRNMSPNHLRRLPSQTEPNVFLELLQYLLVNKAPANDYDRGGNAPIASMFSFHYYAAVTDPAYSAVTELVLRNNTEDDVVCMSKQPPPLASPAIILDRLGREYHAEPFVLLLHFLSSSTRLAEAYGCGPLSVAILSNSMEQVEHLVKNHPATLAERNLFGYNPLHLAADKPQFLKLLAKAADACVLNQTDNESRISPVEAALMLGGLRCREQGNNHRMCRRCRCAECVVILLKADCPVPVSPRLNYILKSASKRCVLKYIRHMKARRDRLKRLAVDNLSTEELEQLDLSTERALDSLAPRVIQLLQNRGVSIPDALEVGTDSPLPVYRKLENFQYAELFFRAGFHDTDAWLDVDKAALKSIPILMDRYSIQGPSYLHWLGAHGATSCQFQSFDSPKNIFTALYIFLGIGLKIQYIFSSSWDFPEDPLPLSLEARKDWFHAINSSVLSAEIHDECRCLCSPAGCTPITSLLKRAVEPKSWKHVQKISGGVVTNVVHRPSISGMISPFIRYLEEFWVYFEIKHYTEALRYLTFEVLGIPHCCCQALPPLCNSPDEIEDKHGYELALLEELLLEFNGNITKILQDPSLSFDHIAKFWTDTWLDRMTEVLDKLEGDNLTVDEKRGAEEIGVVWKPLGPEPPEPPIPEILGNPYDRSTIDHWMYEVYKIEAAC</sequence>
<evidence type="ECO:0000256" key="1">
    <source>
        <dbReference type="SAM" id="MobiDB-lite"/>
    </source>
</evidence>
<dbReference type="Proteomes" id="UP000775872">
    <property type="component" value="Unassembled WGS sequence"/>
</dbReference>
<comment type="caution">
    <text evidence="2">The sequence shown here is derived from an EMBL/GenBank/DDBJ whole genome shotgun (WGS) entry which is preliminary data.</text>
</comment>
<accession>A0A9P0EIB6</accession>
<dbReference type="InterPro" id="IPR036770">
    <property type="entry name" value="Ankyrin_rpt-contain_sf"/>
</dbReference>
<evidence type="ECO:0000313" key="2">
    <source>
        <dbReference type="EMBL" id="CAH0050287.1"/>
    </source>
</evidence>
<feature type="region of interest" description="Disordered" evidence="1">
    <location>
        <begin position="252"/>
        <end position="272"/>
    </location>
</feature>
<reference evidence="2" key="1">
    <citation type="submission" date="2021-10" db="EMBL/GenBank/DDBJ databases">
        <authorList>
            <person name="Piombo E."/>
        </authorList>
    </citation>
    <scope>NUCLEOTIDE SEQUENCE</scope>
</reference>
<dbReference type="OrthoDB" id="1577640at2759"/>
<dbReference type="Gene3D" id="1.25.40.20">
    <property type="entry name" value="Ankyrin repeat-containing domain"/>
    <property type="match status" value="1"/>
</dbReference>